<organism evidence="3 4">
    <name type="scientific">Deinococcus cellulosilyticus (strain DSM 18568 / NBRC 106333 / KACC 11606 / 5516J-15)</name>
    <dbReference type="NCBI Taxonomy" id="1223518"/>
    <lineage>
        <taxon>Bacteria</taxon>
        <taxon>Thermotogati</taxon>
        <taxon>Deinococcota</taxon>
        <taxon>Deinococci</taxon>
        <taxon>Deinococcales</taxon>
        <taxon>Deinococcaceae</taxon>
        <taxon>Deinococcus</taxon>
    </lineage>
</organism>
<dbReference type="GO" id="GO:0000160">
    <property type="term" value="P:phosphorelay signal transduction system"/>
    <property type="evidence" value="ECO:0007669"/>
    <property type="project" value="InterPro"/>
</dbReference>
<sequence>MKTIMLLGECSTNTLKLQLYFDGQQERTLLYSAPDLNMLQLNPDALVLEVQERFDLRHWLPRLRMRWNVPILLLASRLDREQVVELLDLGADDCIYKPAEPREVRAHLNALWRRYPLLNPSQPT</sequence>
<evidence type="ECO:0000256" key="1">
    <source>
        <dbReference type="PROSITE-ProRule" id="PRU00169"/>
    </source>
</evidence>
<reference evidence="3 4" key="1">
    <citation type="submission" date="2019-07" db="EMBL/GenBank/DDBJ databases">
        <title>Whole genome shotgun sequence of Deinococcus cellulosilyticus NBRC 106333.</title>
        <authorList>
            <person name="Hosoyama A."/>
            <person name="Uohara A."/>
            <person name="Ohji S."/>
            <person name="Ichikawa N."/>
        </authorList>
    </citation>
    <scope>NUCLEOTIDE SEQUENCE [LARGE SCALE GENOMIC DNA]</scope>
    <source>
        <strain evidence="3 4">NBRC 106333</strain>
    </source>
</reference>
<proteinExistence type="predicted"/>
<keyword evidence="4" id="KW-1185">Reference proteome</keyword>
<gene>
    <name evidence="3" type="ORF">DC3_49050</name>
</gene>
<dbReference type="PROSITE" id="PS50110">
    <property type="entry name" value="RESPONSE_REGULATORY"/>
    <property type="match status" value="1"/>
</dbReference>
<name>A0A511N8W4_DEIC1</name>
<evidence type="ECO:0000313" key="4">
    <source>
        <dbReference type="Proteomes" id="UP000321306"/>
    </source>
</evidence>
<dbReference type="OrthoDB" id="9802426at2"/>
<dbReference type="Gene3D" id="3.40.50.2300">
    <property type="match status" value="1"/>
</dbReference>
<protein>
    <recommendedName>
        <fullName evidence="2">Response regulatory domain-containing protein</fullName>
    </recommendedName>
</protein>
<evidence type="ECO:0000313" key="3">
    <source>
        <dbReference type="EMBL" id="GEM49270.1"/>
    </source>
</evidence>
<dbReference type="InterPro" id="IPR011006">
    <property type="entry name" value="CheY-like_superfamily"/>
</dbReference>
<comment type="caution">
    <text evidence="3">The sequence shown here is derived from an EMBL/GenBank/DDBJ whole genome shotgun (WGS) entry which is preliminary data.</text>
</comment>
<dbReference type="RefSeq" id="WP_146889506.1">
    <property type="nucleotide sequence ID" value="NZ_BJXB01000031.1"/>
</dbReference>
<accession>A0A511N8W4</accession>
<feature type="domain" description="Response regulatory" evidence="2">
    <location>
        <begin position="1"/>
        <end position="112"/>
    </location>
</feature>
<dbReference type="AlphaFoldDB" id="A0A511N8W4"/>
<dbReference type="Proteomes" id="UP000321306">
    <property type="component" value="Unassembled WGS sequence"/>
</dbReference>
<evidence type="ECO:0000259" key="2">
    <source>
        <dbReference type="PROSITE" id="PS50110"/>
    </source>
</evidence>
<comment type="caution">
    <text evidence="1">Lacks conserved residue(s) required for the propagation of feature annotation.</text>
</comment>
<dbReference type="InterPro" id="IPR001789">
    <property type="entry name" value="Sig_transdc_resp-reg_receiver"/>
</dbReference>
<dbReference type="EMBL" id="BJXB01000031">
    <property type="protein sequence ID" value="GEM49270.1"/>
    <property type="molecule type" value="Genomic_DNA"/>
</dbReference>
<dbReference type="SUPFAM" id="SSF52172">
    <property type="entry name" value="CheY-like"/>
    <property type="match status" value="1"/>
</dbReference>